<dbReference type="EMBL" id="CP159289">
    <property type="protein sequence ID" value="XCH24177.1"/>
    <property type="molecule type" value="Genomic_DNA"/>
</dbReference>
<dbReference type="InterPro" id="IPR036397">
    <property type="entry name" value="RNaseH_sf"/>
</dbReference>
<reference evidence="2" key="1">
    <citation type="submission" date="2024-06" db="EMBL/GenBank/DDBJ databases">
        <title>Sequencing and assembly of the genome of Dyadobacter sp. strain 676, a symbiont of Cyamopsis tetragonoloba.</title>
        <authorList>
            <person name="Guro P."/>
            <person name="Sazanova A."/>
            <person name="Kuznetsova I."/>
            <person name="Belimov A."/>
            <person name="Safronova V."/>
        </authorList>
    </citation>
    <scope>NUCLEOTIDE SEQUENCE</scope>
    <source>
        <strain evidence="2">676</strain>
    </source>
</reference>
<feature type="domain" description="Integrase catalytic" evidence="1">
    <location>
        <begin position="1"/>
        <end position="74"/>
    </location>
</feature>
<dbReference type="InterPro" id="IPR001584">
    <property type="entry name" value="Integrase_cat-core"/>
</dbReference>
<sequence>MKIRISMDGKGRATDNAHIERWFRTIKQKYVYLNPEKNGLDLYQGIARFVQHYNCRKHQGIGRRKPMNLYLNAA</sequence>
<dbReference type="PROSITE" id="PS50994">
    <property type="entry name" value="INTEGRASE"/>
    <property type="match status" value="1"/>
</dbReference>
<organism evidence="2">
    <name type="scientific">Dyadobacter sp. 676</name>
    <dbReference type="NCBI Taxonomy" id="3088362"/>
    <lineage>
        <taxon>Bacteria</taxon>
        <taxon>Pseudomonadati</taxon>
        <taxon>Bacteroidota</taxon>
        <taxon>Cytophagia</taxon>
        <taxon>Cytophagales</taxon>
        <taxon>Spirosomataceae</taxon>
        <taxon>Dyadobacter</taxon>
    </lineage>
</organism>
<dbReference type="Pfam" id="PF13683">
    <property type="entry name" value="rve_3"/>
    <property type="match status" value="1"/>
</dbReference>
<accession>A0AAU8FKV8</accession>
<protein>
    <submittedName>
        <fullName evidence="2">Integrase core domain-containing protein</fullName>
    </submittedName>
</protein>
<proteinExistence type="predicted"/>
<dbReference type="AlphaFoldDB" id="A0AAU8FKV8"/>
<gene>
    <name evidence="2" type="ORF">ABV298_28345</name>
</gene>
<dbReference type="RefSeq" id="WP_353719500.1">
    <property type="nucleotide sequence ID" value="NZ_CP159289.1"/>
</dbReference>
<dbReference type="SUPFAM" id="SSF53098">
    <property type="entry name" value="Ribonuclease H-like"/>
    <property type="match status" value="1"/>
</dbReference>
<name>A0AAU8FKV8_9BACT</name>
<evidence type="ECO:0000313" key="2">
    <source>
        <dbReference type="EMBL" id="XCH24177.1"/>
    </source>
</evidence>
<dbReference type="GO" id="GO:0003676">
    <property type="term" value="F:nucleic acid binding"/>
    <property type="evidence" value="ECO:0007669"/>
    <property type="project" value="InterPro"/>
</dbReference>
<dbReference type="GO" id="GO:0015074">
    <property type="term" value="P:DNA integration"/>
    <property type="evidence" value="ECO:0007669"/>
    <property type="project" value="InterPro"/>
</dbReference>
<evidence type="ECO:0000259" key="1">
    <source>
        <dbReference type="PROSITE" id="PS50994"/>
    </source>
</evidence>
<dbReference type="InterPro" id="IPR012337">
    <property type="entry name" value="RNaseH-like_sf"/>
</dbReference>
<dbReference type="Gene3D" id="3.30.420.10">
    <property type="entry name" value="Ribonuclease H-like superfamily/Ribonuclease H"/>
    <property type="match status" value="1"/>
</dbReference>